<organism evidence="1 2">
    <name type="scientific">Pseudomonas chlororaphis</name>
    <dbReference type="NCBI Taxonomy" id="587753"/>
    <lineage>
        <taxon>Bacteria</taxon>
        <taxon>Pseudomonadati</taxon>
        <taxon>Pseudomonadota</taxon>
        <taxon>Gammaproteobacteria</taxon>
        <taxon>Pseudomonadales</taxon>
        <taxon>Pseudomonadaceae</taxon>
        <taxon>Pseudomonas</taxon>
    </lineage>
</organism>
<evidence type="ECO:0000313" key="2">
    <source>
        <dbReference type="Proteomes" id="UP000032748"/>
    </source>
</evidence>
<dbReference type="AlphaFoldDB" id="A0A0D5XWC0"/>
<accession>A0A0D5XWC0</accession>
<dbReference type="KEGG" id="pcz:PCL1606_16500"/>
<proteinExistence type="predicted"/>
<gene>
    <name evidence="1" type="ORF">PCL1606_16500</name>
</gene>
<dbReference type="Proteomes" id="UP000032748">
    <property type="component" value="Chromosome"/>
</dbReference>
<name>A0A0D5XWC0_9PSED</name>
<reference evidence="1 2" key="1">
    <citation type="journal article" date="2015" name="Mol. Plant Microbe Interact.">
        <title>Comparative Genomic Analysis of Pseudomonas chlororaphis PCL1606 Reveals New Insight into Antifungal Compounds Involved in Biocontrol.</title>
        <authorList>
            <person name="Calderon C.E."/>
            <person name="Ramos C."/>
            <person name="de Vicente A."/>
            <person name="Cazorla F.M."/>
        </authorList>
    </citation>
    <scope>NUCLEOTIDE SEQUENCE [LARGE SCALE GENOMIC DNA]</scope>
    <source>
        <strain evidence="1 2">PCL1606</strain>
    </source>
</reference>
<evidence type="ECO:0000313" key="1">
    <source>
        <dbReference type="EMBL" id="AKA23105.1"/>
    </source>
</evidence>
<protein>
    <submittedName>
        <fullName evidence="1">Uncharacterized protein</fullName>
    </submittedName>
</protein>
<dbReference type="PATRIC" id="fig|587753.10.peg.1640"/>
<dbReference type="EMBL" id="CP011110">
    <property type="protein sequence ID" value="AKA23105.1"/>
    <property type="molecule type" value="Genomic_DNA"/>
</dbReference>
<sequence length="41" mass="4586">MKKILLRLLTSKRINGFSKLGPLAECARLIGARLPSYTNKL</sequence>